<protein>
    <recommendedName>
        <fullName evidence="2">Terminase small subunit</fullName>
    </recommendedName>
</protein>
<evidence type="ECO:0008006" key="2">
    <source>
        <dbReference type="Google" id="ProtNLM"/>
    </source>
</evidence>
<evidence type="ECO:0000313" key="1">
    <source>
        <dbReference type="EMBL" id="DAD96395.1"/>
    </source>
</evidence>
<organism evidence="1">
    <name type="scientific">Siphoviridae sp. ctpbe1</name>
    <dbReference type="NCBI Taxonomy" id="2826466"/>
    <lineage>
        <taxon>Viruses</taxon>
        <taxon>Duplodnaviria</taxon>
        <taxon>Heunggongvirae</taxon>
        <taxon>Uroviricota</taxon>
        <taxon>Caudoviricetes</taxon>
    </lineage>
</organism>
<reference evidence="1" key="1">
    <citation type="journal article" date="2021" name="Proc. Natl. Acad. Sci. U.S.A.">
        <title>A Catalog of Tens of Thousands of Viruses from Human Metagenomes Reveals Hidden Associations with Chronic Diseases.</title>
        <authorList>
            <person name="Tisza M.J."/>
            <person name="Buck C.B."/>
        </authorList>
    </citation>
    <scope>NUCLEOTIDE SEQUENCE</scope>
    <source>
        <strain evidence="1">Ctpbe1</strain>
    </source>
</reference>
<sequence length="158" mass="17718">MAYITQAAWGRKHNFTRQYVNKLVNNGTIKLHNGKVNEEAADMAIAAIRQPMKNSKNATDGMDALSNLSTVLLKTRIKSEIEKVKYLETKNKEAEKSLVSADGVRIAAFNKGRMVRDALLNIPDRVASILAKETDTNRIHEILTKEIRQIIEEILESG</sequence>
<dbReference type="EMBL" id="BK015216">
    <property type="protein sequence ID" value="DAD96395.1"/>
    <property type="molecule type" value="Genomic_DNA"/>
</dbReference>
<proteinExistence type="predicted"/>
<name>A0A8S5NQR9_9CAUD</name>
<accession>A0A8S5NQR9</accession>